<gene>
    <name evidence="1" type="ORF">ACFORJ_04015</name>
</gene>
<protein>
    <submittedName>
        <fullName evidence="1">Uncharacterized protein</fullName>
    </submittedName>
</protein>
<evidence type="ECO:0000313" key="1">
    <source>
        <dbReference type="EMBL" id="MFC3849334.1"/>
    </source>
</evidence>
<proteinExistence type="predicted"/>
<dbReference type="RefSeq" id="WP_290290925.1">
    <property type="nucleotide sequence ID" value="NZ_CP047211.1"/>
</dbReference>
<dbReference type="Proteomes" id="UP001595751">
    <property type="component" value="Unassembled WGS sequence"/>
</dbReference>
<dbReference type="EMBL" id="JBHRZN010000001">
    <property type="protein sequence ID" value="MFC3849334.1"/>
    <property type="molecule type" value="Genomic_DNA"/>
</dbReference>
<reference evidence="2" key="1">
    <citation type="journal article" date="2019" name="Int. J. Syst. Evol. Microbiol.">
        <title>The Global Catalogue of Microorganisms (GCM) 10K type strain sequencing project: providing services to taxonomists for standard genome sequencing and annotation.</title>
        <authorList>
            <consortium name="The Broad Institute Genomics Platform"/>
            <consortium name="The Broad Institute Genome Sequencing Center for Infectious Disease"/>
            <person name="Wu L."/>
            <person name="Ma J."/>
        </authorList>
    </citation>
    <scope>NUCLEOTIDE SEQUENCE [LARGE SCALE GENOMIC DNA]</scope>
    <source>
        <strain evidence="2">CCUG 53252</strain>
    </source>
</reference>
<organism evidence="1 2">
    <name type="scientific">Corynebacterium hansenii</name>
    <dbReference type="NCBI Taxonomy" id="394964"/>
    <lineage>
        <taxon>Bacteria</taxon>
        <taxon>Bacillati</taxon>
        <taxon>Actinomycetota</taxon>
        <taxon>Actinomycetes</taxon>
        <taxon>Mycobacteriales</taxon>
        <taxon>Corynebacteriaceae</taxon>
        <taxon>Corynebacterium</taxon>
    </lineage>
</organism>
<comment type="caution">
    <text evidence="1">The sequence shown here is derived from an EMBL/GenBank/DDBJ whole genome shotgun (WGS) entry which is preliminary data.</text>
</comment>
<name>A0ABV7ZNJ3_9CORY</name>
<accession>A0ABV7ZNJ3</accession>
<keyword evidence="2" id="KW-1185">Reference proteome</keyword>
<evidence type="ECO:0000313" key="2">
    <source>
        <dbReference type="Proteomes" id="UP001595751"/>
    </source>
</evidence>
<sequence length="85" mass="8905">MDANTISAIAEVVAAAPTGPYITFETPFPALEQIAGRDVNLGSTFGDINMPFGEDFLDVHTEDDHSTHVSDILDINAGNGVATKG</sequence>